<accession>A0A0A9EUI5</accession>
<feature type="compositionally biased region" description="Polar residues" evidence="1">
    <location>
        <begin position="110"/>
        <end position="127"/>
    </location>
</feature>
<feature type="region of interest" description="Disordered" evidence="1">
    <location>
        <begin position="101"/>
        <end position="187"/>
    </location>
</feature>
<evidence type="ECO:0000256" key="1">
    <source>
        <dbReference type="SAM" id="MobiDB-lite"/>
    </source>
</evidence>
<name>A0A0A9EUI5_ARUDO</name>
<protein>
    <submittedName>
        <fullName evidence="2">Uncharacterized protein</fullName>
    </submittedName>
</protein>
<proteinExistence type="predicted"/>
<dbReference type="EMBL" id="GBRH01198208">
    <property type="protein sequence ID" value="JAD99687.1"/>
    <property type="molecule type" value="Transcribed_RNA"/>
</dbReference>
<reference evidence="2" key="1">
    <citation type="submission" date="2014-09" db="EMBL/GenBank/DDBJ databases">
        <authorList>
            <person name="Magalhaes I.L.F."/>
            <person name="Oliveira U."/>
            <person name="Santos F.R."/>
            <person name="Vidigal T.H.D.A."/>
            <person name="Brescovit A.D."/>
            <person name="Santos A.J."/>
        </authorList>
    </citation>
    <scope>NUCLEOTIDE SEQUENCE</scope>
    <source>
        <tissue evidence="2">Shoot tissue taken approximately 20 cm above the soil surface</tissue>
    </source>
</reference>
<dbReference type="AlphaFoldDB" id="A0A0A9EUI5"/>
<feature type="compositionally biased region" description="Polar residues" evidence="1">
    <location>
        <begin position="134"/>
        <end position="159"/>
    </location>
</feature>
<evidence type="ECO:0000313" key="2">
    <source>
        <dbReference type="EMBL" id="JAD99687.1"/>
    </source>
</evidence>
<sequence length="187" mass="19285">MSGAGFKFSNASAEIMASNSDTGKPAAAKLASTLILSALDATAALRPAFLHSMISSRAPGNPMPEFGFAYLSRYISKNRFLAFSGSKSFTPFTLATPPRKLASPVPMKGTKSSTVTSTPISAKTSTPAWREGSSLLQSTPSMSKSTAETFPQAVPSATSAPGEKGAVAEAAAATSRRPRRGTCMAAE</sequence>
<reference evidence="2" key="2">
    <citation type="journal article" date="2015" name="Data Brief">
        <title>Shoot transcriptome of the giant reed, Arundo donax.</title>
        <authorList>
            <person name="Barrero R.A."/>
            <person name="Guerrero F.D."/>
            <person name="Moolhuijzen P."/>
            <person name="Goolsby J.A."/>
            <person name="Tidwell J."/>
            <person name="Bellgard S.E."/>
            <person name="Bellgard M.I."/>
        </authorList>
    </citation>
    <scope>NUCLEOTIDE SEQUENCE</scope>
    <source>
        <tissue evidence="2">Shoot tissue taken approximately 20 cm above the soil surface</tissue>
    </source>
</reference>
<feature type="compositionally biased region" description="Low complexity" evidence="1">
    <location>
        <begin position="160"/>
        <end position="173"/>
    </location>
</feature>
<organism evidence="2">
    <name type="scientific">Arundo donax</name>
    <name type="common">Giant reed</name>
    <name type="synonym">Donax arundinaceus</name>
    <dbReference type="NCBI Taxonomy" id="35708"/>
    <lineage>
        <taxon>Eukaryota</taxon>
        <taxon>Viridiplantae</taxon>
        <taxon>Streptophyta</taxon>
        <taxon>Embryophyta</taxon>
        <taxon>Tracheophyta</taxon>
        <taxon>Spermatophyta</taxon>
        <taxon>Magnoliopsida</taxon>
        <taxon>Liliopsida</taxon>
        <taxon>Poales</taxon>
        <taxon>Poaceae</taxon>
        <taxon>PACMAD clade</taxon>
        <taxon>Arundinoideae</taxon>
        <taxon>Arundineae</taxon>
        <taxon>Arundo</taxon>
    </lineage>
</organism>